<dbReference type="SUPFAM" id="SSF53067">
    <property type="entry name" value="Actin-like ATPase domain"/>
    <property type="match status" value="1"/>
</dbReference>
<dbReference type="InterPro" id="IPR007729">
    <property type="entry name" value="DGOK"/>
</dbReference>
<dbReference type="Proteomes" id="UP000566711">
    <property type="component" value="Unassembled WGS sequence"/>
</dbReference>
<dbReference type="RefSeq" id="WP_182217879.1">
    <property type="nucleotide sequence ID" value="NZ_JACEZS010000009.1"/>
</dbReference>
<keyword evidence="1" id="KW-0808">Transferase</keyword>
<dbReference type="GO" id="GO:0008671">
    <property type="term" value="F:2-dehydro-3-deoxygalactonokinase activity"/>
    <property type="evidence" value="ECO:0007669"/>
    <property type="project" value="InterPro"/>
</dbReference>
<dbReference type="Gene3D" id="3.30.420.310">
    <property type="entry name" value="2-keto-3-deoxy-galactonokinase, C-terminal domain"/>
    <property type="match status" value="1"/>
</dbReference>
<dbReference type="CDD" id="cd24012">
    <property type="entry name" value="ASKHA_NBD_KDGal-kinase"/>
    <property type="match status" value="1"/>
</dbReference>
<evidence type="ECO:0000313" key="2">
    <source>
        <dbReference type="Proteomes" id="UP000566711"/>
    </source>
</evidence>
<reference evidence="1 2" key="1">
    <citation type="submission" date="2020-07" db="EMBL/GenBank/DDBJ databases">
        <title>Novel species isolated from subtropical streams in China.</title>
        <authorList>
            <person name="Lu H."/>
        </authorList>
    </citation>
    <scope>NUCLEOTIDE SEQUENCE [LARGE SCALE GENOMIC DNA]</scope>
    <source>
        <strain evidence="1 2">FT3S</strain>
    </source>
</reference>
<dbReference type="Gene3D" id="3.30.420.300">
    <property type="entry name" value="2-keto-3-deoxy-galactonokinase, substrate binding domain"/>
    <property type="match status" value="1"/>
</dbReference>
<proteinExistence type="predicted"/>
<gene>
    <name evidence="1" type="ORF">H3H36_12245</name>
</gene>
<sequence length="339" mass="35936">MNIITIDSGTTNSRCYLWRDGTLLAQAAAEVGVRDSAISGSKDALKHAVRDIIKLTLAQAGLEAHDVGLVLASGMITSSLGLVEVPHLTAPVGLAELARGMVRMEMPEVCAQPIWFIPGVRNQGHKVSLLNHEAMDMMRGEETETMGLLRRLDLSGHALLVLPGSHTKLVSIDQAQRITGCATTLSGELLQAITQHTLISQSLGAQFGRELRPEMLLAGASTAQRTGLARACFSVRTLAQFTDLQHDERASFLLGAVLSDDVLALKNSSAIQMRPDTTIVICGKPMLRDALALLIEDNGFFYGRRIVATDAQQAGLSGAGAMAVAAARGLVPAAAELAL</sequence>
<accession>A0A7W2EHP2</accession>
<organism evidence="1 2">
    <name type="scientific">Rugamonas fusca</name>
    <dbReference type="NCBI Taxonomy" id="2758568"/>
    <lineage>
        <taxon>Bacteria</taxon>
        <taxon>Pseudomonadati</taxon>
        <taxon>Pseudomonadota</taxon>
        <taxon>Betaproteobacteria</taxon>
        <taxon>Burkholderiales</taxon>
        <taxon>Oxalobacteraceae</taxon>
        <taxon>Telluria group</taxon>
        <taxon>Rugamonas</taxon>
    </lineage>
</organism>
<dbReference type="Pfam" id="PF05035">
    <property type="entry name" value="DGOK"/>
    <property type="match status" value="1"/>
</dbReference>
<keyword evidence="1" id="KW-0418">Kinase</keyword>
<dbReference type="InterPro" id="IPR043129">
    <property type="entry name" value="ATPase_NBD"/>
</dbReference>
<evidence type="ECO:0000313" key="1">
    <source>
        <dbReference type="EMBL" id="MBA5606127.1"/>
    </source>
</evidence>
<protein>
    <submittedName>
        <fullName evidence="1">2-dehydro-3-deoxygalactonokinase</fullName>
    </submittedName>
</protein>
<dbReference type="GO" id="GO:0034194">
    <property type="term" value="P:D-galactonate catabolic process"/>
    <property type="evidence" value="ECO:0007669"/>
    <property type="project" value="InterPro"/>
</dbReference>
<dbReference type="InterPro" id="IPR042257">
    <property type="entry name" value="DGOK_C"/>
</dbReference>
<comment type="caution">
    <text evidence="1">The sequence shown here is derived from an EMBL/GenBank/DDBJ whole genome shotgun (WGS) entry which is preliminary data.</text>
</comment>
<name>A0A7W2EHP2_9BURK</name>
<dbReference type="AlphaFoldDB" id="A0A7W2EHP2"/>
<keyword evidence="2" id="KW-1185">Reference proteome</keyword>
<dbReference type="InterPro" id="IPR042258">
    <property type="entry name" value="DGOK_N"/>
</dbReference>
<dbReference type="EMBL" id="JACEZS010000009">
    <property type="protein sequence ID" value="MBA5606127.1"/>
    <property type="molecule type" value="Genomic_DNA"/>
</dbReference>